<accession>X0URX2</accession>
<dbReference type="PANTHER" id="PTHR30050:SF4">
    <property type="entry name" value="ATP-BINDING PROTEIN RV3427C IN INSERTION SEQUENCE-RELATED"/>
    <property type="match status" value="1"/>
</dbReference>
<dbReference type="CDD" id="cd00009">
    <property type="entry name" value="AAA"/>
    <property type="match status" value="1"/>
</dbReference>
<proteinExistence type="predicted"/>
<evidence type="ECO:0000313" key="2">
    <source>
        <dbReference type="EMBL" id="GAG03033.1"/>
    </source>
</evidence>
<protein>
    <recommendedName>
        <fullName evidence="1">AAA+ ATPase domain-containing protein</fullName>
    </recommendedName>
</protein>
<dbReference type="InterPro" id="IPR027417">
    <property type="entry name" value="P-loop_NTPase"/>
</dbReference>
<gene>
    <name evidence="2" type="ORF">S01H1_38184</name>
</gene>
<feature type="domain" description="AAA+ ATPase" evidence="1">
    <location>
        <begin position="79"/>
        <end position="208"/>
    </location>
</feature>
<dbReference type="InterPro" id="IPR003593">
    <property type="entry name" value="AAA+_ATPase"/>
</dbReference>
<reference evidence="2" key="1">
    <citation type="journal article" date="2014" name="Front. Microbiol.">
        <title>High frequency of phylogenetically diverse reductive dehalogenase-homologous genes in deep subseafloor sedimentary metagenomes.</title>
        <authorList>
            <person name="Kawai M."/>
            <person name="Futagami T."/>
            <person name="Toyoda A."/>
            <person name="Takaki Y."/>
            <person name="Nishi S."/>
            <person name="Hori S."/>
            <person name="Arai W."/>
            <person name="Tsubouchi T."/>
            <person name="Morono Y."/>
            <person name="Uchiyama I."/>
            <person name="Ito T."/>
            <person name="Fujiyama A."/>
            <person name="Inagaki F."/>
            <person name="Takami H."/>
        </authorList>
    </citation>
    <scope>NUCLEOTIDE SEQUENCE</scope>
    <source>
        <strain evidence="2">Expedition CK06-06</strain>
    </source>
</reference>
<organism evidence="2">
    <name type="scientific">marine sediment metagenome</name>
    <dbReference type="NCBI Taxonomy" id="412755"/>
    <lineage>
        <taxon>unclassified sequences</taxon>
        <taxon>metagenomes</taxon>
        <taxon>ecological metagenomes</taxon>
    </lineage>
</organism>
<evidence type="ECO:0000259" key="1">
    <source>
        <dbReference type="SMART" id="SM00382"/>
    </source>
</evidence>
<name>X0URX2_9ZZZZ</name>
<sequence length="268" mass="30230">RAEVPVGHPDFGKILSCTCRHAQVSQQVHRRLYSLSNLDELRHLTFDNFQQRGLIGVRDYQADSIELAYNQAQQFAQTMQGWLFLEGPYGSGKTHLAAAVANFVVGLGVPTLFLTVPDLLDTLRFSFDDPDTSFEQRFEEIRRSSLLVLDDFGTQNATAWAQEKLFQIVNYRYINRLPLVVTTNLALEEIEGRIRSRLLDPELVTRVEISAPDYRQPLDDAGHPDSSSLDTLHGLTFGNFSDRKGEGLAPQDLQSLEKAFRAALEFAE</sequence>
<dbReference type="SMART" id="SM00382">
    <property type="entry name" value="AAA"/>
    <property type="match status" value="1"/>
</dbReference>
<dbReference type="EMBL" id="BARS01024020">
    <property type="protein sequence ID" value="GAG03033.1"/>
    <property type="molecule type" value="Genomic_DNA"/>
</dbReference>
<dbReference type="GO" id="GO:0006260">
    <property type="term" value="P:DNA replication"/>
    <property type="evidence" value="ECO:0007669"/>
    <property type="project" value="TreeGrafter"/>
</dbReference>
<feature type="non-terminal residue" evidence="2">
    <location>
        <position position="1"/>
    </location>
</feature>
<dbReference type="Pfam" id="PF01695">
    <property type="entry name" value="IstB_IS21"/>
    <property type="match status" value="1"/>
</dbReference>
<feature type="non-terminal residue" evidence="2">
    <location>
        <position position="268"/>
    </location>
</feature>
<comment type="caution">
    <text evidence="2">The sequence shown here is derived from an EMBL/GenBank/DDBJ whole genome shotgun (WGS) entry which is preliminary data.</text>
</comment>
<dbReference type="SUPFAM" id="SSF52540">
    <property type="entry name" value="P-loop containing nucleoside triphosphate hydrolases"/>
    <property type="match status" value="1"/>
</dbReference>
<dbReference type="AlphaFoldDB" id="X0URX2"/>
<dbReference type="InterPro" id="IPR002611">
    <property type="entry name" value="IstB_ATP-bd"/>
</dbReference>
<dbReference type="GO" id="GO:0005524">
    <property type="term" value="F:ATP binding"/>
    <property type="evidence" value="ECO:0007669"/>
    <property type="project" value="InterPro"/>
</dbReference>
<dbReference type="PANTHER" id="PTHR30050">
    <property type="entry name" value="CHROMOSOMAL REPLICATION INITIATOR PROTEIN DNAA"/>
    <property type="match status" value="1"/>
</dbReference>
<dbReference type="Gene3D" id="3.40.50.300">
    <property type="entry name" value="P-loop containing nucleotide triphosphate hydrolases"/>
    <property type="match status" value="1"/>
</dbReference>